<proteinExistence type="predicted"/>
<protein>
    <recommendedName>
        <fullName evidence="3">PASTA domain-containing protein</fullName>
    </recommendedName>
</protein>
<accession>A0ABP8K1B4</accession>
<gene>
    <name evidence="4" type="ORF">GCM10023153_24730</name>
</gene>
<evidence type="ECO:0000256" key="2">
    <source>
        <dbReference type="SAM" id="SignalP"/>
    </source>
</evidence>
<organism evidence="4 5">
    <name type="scientific">Ornithinibacter aureus</name>
    <dbReference type="NCBI Taxonomy" id="622664"/>
    <lineage>
        <taxon>Bacteria</taxon>
        <taxon>Bacillati</taxon>
        <taxon>Actinomycetota</taxon>
        <taxon>Actinomycetes</taxon>
        <taxon>Micrococcales</taxon>
        <taxon>Intrasporangiaceae</taxon>
        <taxon>Ornithinibacter</taxon>
    </lineage>
</organism>
<evidence type="ECO:0000313" key="5">
    <source>
        <dbReference type="Proteomes" id="UP001500390"/>
    </source>
</evidence>
<dbReference type="EMBL" id="BAABFX010000033">
    <property type="protein sequence ID" value="GAA4399084.1"/>
    <property type="molecule type" value="Genomic_DNA"/>
</dbReference>
<keyword evidence="2" id="KW-0732">Signal</keyword>
<dbReference type="Proteomes" id="UP001500390">
    <property type="component" value="Unassembled WGS sequence"/>
</dbReference>
<dbReference type="SMART" id="SM00740">
    <property type="entry name" value="PASTA"/>
    <property type="match status" value="1"/>
</dbReference>
<keyword evidence="5" id="KW-1185">Reference proteome</keyword>
<feature type="compositionally biased region" description="Low complexity" evidence="1">
    <location>
        <begin position="26"/>
        <end position="48"/>
    </location>
</feature>
<evidence type="ECO:0000259" key="3">
    <source>
        <dbReference type="SMART" id="SM00740"/>
    </source>
</evidence>
<dbReference type="InterPro" id="IPR005543">
    <property type="entry name" value="PASTA_dom"/>
</dbReference>
<dbReference type="RefSeq" id="WP_159899763.1">
    <property type="nucleotide sequence ID" value="NZ_BAABFX010000033.1"/>
</dbReference>
<feature type="chain" id="PRO_5046181040" description="PASTA domain-containing protein" evidence="2">
    <location>
        <begin position="22"/>
        <end position="220"/>
    </location>
</feature>
<dbReference type="Pfam" id="PF03793">
    <property type="entry name" value="PASTA"/>
    <property type="match status" value="1"/>
</dbReference>
<evidence type="ECO:0000256" key="1">
    <source>
        <dbReference type="SAM" id="MobiDB-lite"/>
    </source>
</evidence>
<evidence type="ECO:0000313" key="4">
    <source>
        <dbReference type="EMBL" id="GAA4399084.1"/>
    </source>
</evidence>
<feature type="region of interest" description="Disordered" evidence="1">
    <location>
        <begin position="20"/>
        <end position="51"/>
    </location>
</feature>
<comment type="caution">
    <text evidence="4">The sequence shown here is derived from an EMBL/GenBank/DDBJ whole genome shotgun (WGS) entry which is preliminary data.</text>
</comment>
<name>A0ABP8K1B4_9MICO</name>
<dbReference type="CDD" id="cd06577">
    <property type="entry name" value="PASTA_pknB"/>
    <property type="match status" value="1"/>
</dbReference>
<reference evidence="5" key="1">
    <citation type="journal article" date="2019" name="Int. J. Syst. Evol. Microbiol.">
        <title>The Global Catalogue of Microorganisms (GCM) 10K type strain sequencing project: providing services to taxonomists for standard genome sequencing and annotation.</title>
        <authorList>
            <consortium name="The Broad Institute Genomics Platform"/>
            <consortium name="The Broad Institute Genome Sequencing Center for Infectious Disease"/>
            <person name="Wu L."/>
            <person name="Ma J."/>
        </authorList>
    </citation>
    <scope>NUCLEOTIDE SEQUENCE [LARGE SCALE GENOMIC DNA]</scope>
    <source>
        <strain evidence="5">JCM 17738</strain>
    </source>
</reference>
<feature type="domain" description="PASTA" evidence="3">
    <location>
        <begin position="46"/>
        <end position="117"/>
    </location>
</feature>
<dbReference type="Gene3D" id="3.30.10.20">
    <property type="match status" value="1"/>
</dbReference>
<dbReference type="PROSITE" id="PS51257">
    <property type="entry name" value="PROKAR_LIPOPROTEIN"/>
    <property type="match status" value="1"/>
</dbReference>
<feature type="signal peptide" evidence="2">
    <location>
        <begin position="1"/>
        <end position="21"/>
    </location>
</feature>
<sequence length="220" mass="23288">MIPPRSIVIIGLTLAISGCSAQPDESPSTPTSTTKPATTPSVTTAPPTDVLIPDIKGMSGEAARKVLIGMGLVGSFAPPVVNMPDLYDRGHWVVTSQTPAAGAEAQPGDEVKFVAAQVGPLASEVIAAFKEKGLPVTEPRDNTEQNCYGVVHECVMLMTTEDVSVYEFANERDATAFLKSWGAANAHQEGVIVLSYLAARTPDKLRPRYEAALTTLMGDY</sequence>